<reference evidence="3" key="1">
    <citation type="submission" date="2007-03" db="EMBL/GenBank/DDBJ databases">
        <title>Complete sequence of chromosome 1 of Burkholderia vietnamiensis G4.</title>
        <authorList>
            <consortium name="US DOE Joint Genome Institute"/>
            <person name="Copeland A."/>
            <person name="Lucas S."/>
            <person name="Lapidus A."/>
            <person name="Barry K."/>
            <person name="Detter J.C."/>
            <person name="Glavina del Rio T."/>
            <person name="Hammon N."/>
            <person name="Israni S."/>
            <person name="Dalin E."/>
            <person name="Tice H."/>
            <person name="Pitluck S."/>
            <person name="Chain P."/>
            <person name="Malfatti S."/>
            <person name="Shin M."/>
            <person name="Vergez L."/>
            <person name="Schmutz J."/>
            <person name="Larimer F."/>
            <person name="Land M."/>
            <person name="Hauser L."/>
            <person name="Kyrpides N."/>
            <person name="Tiedje J."/>
            <person name="Richardson P."/>
        </authorList>
    </citation>
    <scope>NUCLEOTIDE SEQUENCE [LARGE SCALE GENOMIC DNA]</scope>
    <source>
        <strain evidence="3">G4 / LMG 22486</strain>
    </source>
</reference>
<accession>A4JFJ1</accession>
<proteinExistence type="predicted"/>
<feature type="chain" id="PRO_5002670839" description="Glycine zipper domain-containing protein" evidence="1">
    <location>
        <begin position="36"/>
        <end position="255"/>
    </location>
</feature>
<feature type="signal peptide" evidence="1">
    <location>
        <begin position="1"/>
        <end position="35"/>
    </location>
</feature>
<protein>
    <recommendedName>
        <fullName evidence="4">Glycine zipper domain-containing protein</fullName>
    </recommendedName>
</protein>
<evidence type="ECO:0008006" key="4">
    <source>
        <dbReference type="Google" id="ProtNLM"/>
    </source>
</evidence>
<dbReference type="EMBL" id="CP000614">
    <property type="protein sequence ID" value="ABO55044.1"/>
    <property type="molecule type" value="Genomic_DNA"/>
</dbReference>
<dbReference type="AlphaFoldDB" id="A4JFJ1"/>
<gene>
    <name evidence="2" type="ordered locus">Bcep1808_2042</name>
</gene>
<dbReference type="Proteomes" id="UP000002287">
    <property type="component" value="Chromosome 1"/>
</dbReference>
<dbReference type="HOGENOM" id="CLU_1088521_0_0_4"/>
<organism evidence="2 3">
    <name type="scientific">Burkholderia vietnamiensis (strain G4 / LMG 22486)</name>
    <name type="common">Burkholderia cepacia (strain R1808)</name>
    <dbReference type="NCBI Taxonomy" id="269482"/>
    <lineage>
        <taxon>Bacteria</taxon>
        <taxon>Pseudomonadati</taxon>
        <taxon>Pseudomonadota</taxon>
        <taxon>Betaproteobacteria</taxon>
        <taxon>Burkholderiales</taxon>
        <taxon>Burkholderiaceae</taxon>
        <taxon>Burkholderia</taxon>
        <taxon>Burkholderia cepacia complex</taxon>
    </lineage>
</organism>
<evidence type="ECO:0000313" key="3">
    <source>
        <dbReference type="Proteomes" id="UP000002287"/>
    </source>
</evidence>
<dbReference type="KEGG" id="bvi:Bcep1808_2042"/>
<evidence type="ECO:0000256" key="1">
    <source>
        <dbReference type="SAM" id="SignalP"/>
    </source>
</evidence>
<evidence type="ECO:0000313" key="2">
    <source>
        <dbReference type="EMBL" id="ABO55044.1"/>
    </source>
</evidence>
<name>A4JFJ1_BURVG</name>
<sequence>MSQSTQPTSSRLARAGLIAATALSLLGLSACQTMSSVSDSVSGAFTNTSTKVGSVFSTNKTTEAEAGGGILGLLGGCGVGAVAGGLSHGVSGAIKGCLIGGAVGGVAGALAARHEQLKEAKALEAQAQGTAMKVSVSSAPVAAASSGSAASAANATNDERLKTLRVAVPDSSVAARDPGVASAAEKIGKIAALSPTGATVEVSGPAASRDWLIGQIKQGMPDAASANKITFVSNPGSHTQIVVTPANDNTAVAQA</sequence>
<keyword evidence="1" id="KW-0732">Signal</keyword>